<dbReference type="InterPro" id="IPR002104">
    <property type="entry name" value="Integrase_catalytic"/>
</dbReference>
<evidence type="ECO:0000256" key="3">
    <source>
        <dbReference type="ARBA" id="ARBA00023125"/>
    </source>
</evidence>
<dbReference type="AlphaFoldDB" id="A0A212LFV0"/>
<dbReference type="GO" id="GO:0006310">
    <property type="term" value="P:DNA recombination"/>
    <property type="evidence" value="ECO:0007669"/>
    <property type="project" value="UniProtKB-KW"/>
</dbReference>
<dbReference type="GO" id="GO:0003677">
    <property type="term" value="F:DNA binding"/>
    <property type="evidence" value="ECO:0007669"/>
    <property type="project" value="UniProtKB-KW"/>
</dbReference>
<dbReference type="PANTHER" id="PTHR30349:SF41">
    <property type="entry name" value="INTEGRASE_RECOMBINASE PROTEIN MJ0367-RELATED"/>
    <property type="match status" value="1"/>
</dbReference>
<evidence type="ECO:0000313" key="6">
    <source>
        <dbReference type="EMBL" id="SCM76442.1"/>
    </source>
</evidence>
<dbReference type="CDD" id="cd01189">
    <property type="entry name" value="INT_ICEBs1_C_like"/>
    <property type="match status" value="1"/>
</dbReference>
<protein>
    <submittedName>
        <fullName evidence="6">Integrase family protein</fullName>
    </submittedName>
</protein>
<proteinExistence type="inferred from homology"/>
<dbReference type="Pfam" id="PF00589">
    <property type="entry name" value="Phage_integrase"/>
    <property type="match status" value="1"/>
</dbReference>
<dbReference type="Gene3D" id="1.10.443.10">
    <property type="entry name" value="Intergrase catalytic core"/>
    <property type="match status" value="1"/>
</dbReference>
<dbReference type="EMBL" id="FMJD01000008">
    <property type="protein sequence ID" value="SCM76442.1"/>
    <property type="molecule type" value="Genomic_DNA"/>
</dbReference>
<keyword evidence="2" id="KW-0229">DNA integration</keyword>
<keyword evidence="4" id="KW-0233">DNA recombination</keyword>
<evidence type="ECO:0000259" key="5">
    <source>
        <dbReference type="PROSITE" id="PS51898"/>
    </source>
</evidence>
<comment type="similarity">
    <text evidence="1">Belongs to the 'phage' integrase family.</text>
</comment>
<evidence type="ECO:0000256" key="1">
    <source>
        <dbReference type="ARBA" id="ARBA00008857"/>
    </source>
</evidence>
<name>A0A212LFV0_9HYPH</name>
<dbReference type="PROSITE" id="PS51898">
    <property type="entry name" value="TYR_RECOMBINASE"/>
    <property type="match status" value="1"/>
</dbReference>
<evidence type="ECO:0000256" key="2">
    <source>
        <dbReference type="ARBA" id="ARBA00022908"/>
    </source>
</evidence>
<dbReference type="InterPro" id="IPR050090">
    <property type="entry name" value="Tyrosine_recombinase_XerCD"/>
</dbReference>
<gene>
    <name evidence="6" type="ORF">KL86PLE_40247</name>
</gene>
<dbReference type="SUPFAM" id="SSF56349">
    <property type="entry name" value="DNA breaking-rejoining enzymes"/>
    <property type="match status" value="1"/>
</dbReference>
<dbReference type="InterPro" id="IPR013762">
    <property type="entry name" value="Integrase-like_cat_sf"/>
</dbReference>
<feature type="domain" description="Tyr recombinase" evidence="5">
    <location>
        <begin position="26"/>
        <end position="199"/>
    </location>
</feature>
<keyword evidence="3" id="KW-0238">DNA-binding</keyword>
<evidence type="ECO:0000256" key="4">
    <source>
        <dbReference type="ARBA" id="ARBA00023172"/>
    </source>
</evidence>
<sequence>MNVVVKENKVSPDSAGKNVSLYSRNGRRKYINEEERRRVIENAKRMDFGEYIFLLSLIFLGVRISEALALRGNDIQFEEGVISVRCLKKRGAVIIRELPAPPYLLEALQTLANERGDPEAKLWSWSRVSAWRIVKAVLEASDVHGDQAMPKGFRHGFGVHAIRRGVPLDLVQRWLGHADISTTAIYTQVMGPEERAIAARMW</sequence>
<accession>A0A212LFV0</accession>
<reference evidence="6" key="1">
    <citation type="submission" date="2016-08" db="EMBL/GenBank/DDBJ databases">
        <authorList>
            <person name="Seilhamer J.J."/>
        </authorList>
    </citation>
    <scope>NUCLEOTIDE SEQUENCE</scope>
    <source>
        <strain evidence="6">86</strain>
    </source>
</reference>
<organism evidence="6">
    <name type="scientific">uncultured Pleomorphomonas sp</name>
    <dbReference type="NCBI Taxonomy" id="442121"/>
    <lineage>
        <taxon>Bacteria</taxon>
        <taxon>Pseudomonadati</taxon>
        <taxon>Pseudomonadota</taxon>
        <taxon>Alphaproteobacteria</taxon>
        <taxon>Hyphomicrobiales</taxon>
        <taxon>Pleomorphomonadaceae</taxon>
        <taxon>Pleomorphomonas</taxon>
        <taxon>environmental samples</taxon>
    </lineage>
</organism>
<dbReference type="GO" id="GO:0015074">
    <property type="term" value="P:DNA integration"/>
    <property type="evidence" value="ECO:0007669"/>
    <property type="project" value="UniProtKB-KW"/>
</dbReference>
<dbReference type="PANTHER" id="PTHR30349">
    <property type="entry name" value="PHAGE INTEGRASE-RELATED"/>
    <property type="match status" value="1"/>
</dbReference>
<dbReference type="InterPro" id="IPR011010">
    <property type="entry name" value="DNA_brk_join_enz"/>
</dbReference>